<comment type="caution">
    <text evidence="2">The sequence shown here is derived from an EMBL/GenBank/DDBJ whole genome shotgun (WGS) entry which is preliminary data.</text>
</comment>
<evidence type="ECO:0000256" key="1">
    <source>
        <dbReference type="ARBA" id="ARBA00023254"/>
    </source>
</evidence>
<proteinExistence type="predicted"/>
<evidence type="ECO:0000313" key="2">
    <source>
        <dbReference type="EMBL" id="KAL2820382.1"/>
    </source>
</evidence>
<dbReference type="Proteomes" id="UP001610334">
    <property type="component" value="Unassembled WGS sequence"/>
</dbReference>
<dbReference type="EMBL" id="JBFXLT010000007">
    <property type="protein sequence ID" value="KAL2820382.1"/>
    <property type="molecule type" value="Genomic_DNA"/>
</dbReference>
<gene>
    <name evidence="2" type="ORF">BJX63DRAFT_312329</name>
</gene>
<keyword evidence="3" id="KW-1185">Reference proteome</keyword>
<name>A0ABR4HYC9_9EURO</name>
<evidence type="ECO:0000313" key="3">
    <source>
        <dbReference type="Proteomes" id="UP001610334"/>
    </source>
</evidence>
<sequence length="94" mass="10522">MEKIFISIIWALTSADDQDPRLLAREAASQLTDGGLDKLSEDATNASLILIWKYIEVLAAMGSSDIAEEWCCFALNLKQQVFQLTPEAETKFIR</sequence>
<protein>
    <submittedName>
        <fullName evidence="2">Uncharacterized protein</fullName>
    </submittedName>
</protein>
<keyword evidence="1" id="KW-0469">Meiosis</keyword>
<organism evidence="2 3">
    <name type="scientific">Aspergillus granulosus</name>
    <dbReference type="NCBI Taxonomy" id="176169"/>
    <lineage>
        <taxon>Eukaryota</taxon>
        <taxon>Fungi</taxon>
        <taxon>Dikarya</taxon>
        <taxon>Ascomycota</taxon>
        <taxon>Pezizomycotina</taxon>
        <taxon>Eurotiomycetes</taxon>
        <taxon>Eurotiomycetidae</taxon>
        <taxon>Eurotiales</taxon>
        <taxon>Aspergillaceae</taxon>
        <taxon>Aspergillus</taxon>
        <taxon>Aspergillus subgen. Nidulantes</taxon>
    </lineage>
</organism>
<accession>A0ABR4HYC9</accession>
<reference evidence="2 3" key="1">
    <citation type="submission" date="2024-07" db="EMBL/GenBank/DDBJ databases">
        <title>Section-level genome sequencing and comparative genomics of Aspergillus sections Usti and Cavernicolus.</title>
        <authorList>
            <consortium name="Lawrence Berkeley National Laboratory"/>
            <person name="Nybo J.L."/>
            <person name="Vesth T.C."/>
            <person name="Theobald S."/>
            <person name="Frisvad J.C."/>
            <person name="Larsen T.O."/>
            <person name="Kjaerboelling I."/>
            <person name="Rothschild-Mancinelli K."/>
            <person name="Lyhne E.K."/>
            <person name="Kogle M.E."/>
            <person name="Barry K."/>
            <person name="Clum A."/>
            <person name="Na H."/>
            <person name="Ledsgaard L."/>
            <person name="Lin J."/>
            <person name="Lipzen A."/>
            <person name="Kuo A."/>
            <person name="Riley R."/>
            <person name="Mondo S."/>
            <person name="Labutti K."/>
            <person name="Haridas S."/>
            <person name="Pangalinan J."/>
            <person name="Salamov A.A."/>
            <person name="Simmons B.A."/>
            <person name="Magnuson J.K."/>
            <person name="Chen J."/>
            <person name="Drula E."/>
            <person name="Henrissat B."/>
            <person name="Wiebenga A."/>
            <person name="Lubbers R.J."/>
            <person name="Gomes A.C."/>
            <person name="Makela M.R."/>
            <person name="Stajich J."/>
            <person name="Grigoriev I.V."/>
            <person name="Mortensen U.H."/>
            <person name="De Vries R.P."/>
            <person name="Baker S.E."/>
            <person name="Andersen M.R."/>
        </authorList>
    </citation>
    <scope>NUCLEOTIDE SEQUENCE [LARGE SCALE GENOMIC DNA]</scope>
    <source>
        <strain evidence="2 3">CBS 588.65</strain>
    </source>
</reference>
<dbReference type="InterPro" id="IPR013940">
    <property type="entry name" value="Spo22/ZIP4/TEX11"/>
</dbReference>
<dbReference type="Pfam" id="PF08631">
    <property type="entry name" value="SPO22"/>
    <property type="match status" value="1"/>
</dbReference>